<proteinExistence type="predicted"/>
<organism evidence="1 2">
    <name type="scientific">Melastoma candidum</name>
    <dbReference type="NCBI Taxonomy" id="119954"/>
    <lineage>
        <taxon>Eukaryota</taxon>
        <taxon>Viridiplantae</taxon>
        <taxon>Streptophyta</taxon>
        <taxon>Embryophyta</taxon>
        <taxon>Tracheophyta</taxon>
        <taxon>Spermatophyta</taxon>
        <taxon>Magnoliopsida</taxon>
        <taxon>eudicotyledons</taxon>
        <taxon>Gunneridae</taxon>
        <taxon>Pentapetalae</taxon>
        <taxon>rosids</taxon>
        <taxon>malvids</taxon>
        <taxon>Myrtales</taxon>
        <taxon>Melastomataceae</taxon>
        <taxon>Melastomatoideae</taxon>
        <taxon>Melastomateae</taxon>
        <taxon>Melastoma</taxon>
    </lineage>
</organism>
<accession>A0ACB9NZH2</accession>
<gene>
    <name evidence="1" type="ORF">MLD38_024567</name>
</gene>
<reference evidence="2" key="1">
    <citation type="journal article" date="2023" name="Front. Plant Sci.">
        <title>Chromosomal-level genome assembly of Melastoma candidum provides insights into trichome evolution.</title>
        <authorList>
            <person name="Zhong Y."/>
            <person name="Wu W."/>
            <person name="Sun C."/>
            <person name="Zou P."/>
            <person name="Liu Y."/>
            <person name="Dai S."/>
            <person name="Zhou R."/>
        </authorList>
    </citation>
    <scope>NUCLEOTIDE SEQUENCE [LARGE SCALE GENOMIC DNA]</scope>
</reference>
<name>A0ACB9NZH2_9MYRT</name>
<protein>
    <submittedName>
        <fullName evidence="1">Uncharacterized protein</fullName>
    </submittedName>
</protein>
<sequence length="378" mass="42117">MFLKAVHLLILLSRTTSLKAVHISDVPSLDYAPAAAISRCFSSSTPFPRGRMDVRSVKSVAANVRMAAATMSRADNFVVIGHRGHGMNLLCSPDPRMRSFMENTILSFNSAANHPLDFIEFDVQVTRDDCPIIFHDDIILSADNGKVYEKRVTELTSQEFLSYGMQREPGKVGKSLLRKTRDGKVVNWDVEKNDALCTLQEAFQKVKPSLGFNIELKFDDCAAYQEEHLLRVLQTIMKVVSSYADRRPIIFSSFHPDAAILTRKLQRDYPVFFLTDGGTRIFRDTRRNSLEEAIKVCIGGGLQGIVSEVTAVYRNPGAVSKIKESNLSLLTYGNLNNDPEAVYAQHRMGINGVIVDLVREITEAVAGLIKPPKDADSY</sequence>
<dbReference type="EMBL" id="CM042886">
    <property type="protein sequence ID" value="KAI4339650.1"/>
    <property type="molecule type" value="Genomic_DNA"/>
</dbReference>
<keyword evidence="2" id="KW-1185">Reference proteome</keyword>
<evidence type="ECO:0000313" key="1">
    <source>
        <dbReference type="EMBL" id="KAI4339650.1"/>
    </source>
</evidence>
<dbReference type="Proteomes" id="UP001057402">
    <property type="component" value="Chromosome 7"/>
</dbReference>
<comment type="caution">
    <text evidence="1">The sequence shown here is derived from an EMBL/GenBank/DDBJ whole genome shotgun (WGS) entry which is preliminary data.</text>
</comment>
<evidence type="ECO:0000313" key="2">
    <source>
        <dbReference type="Proteomes" id="UP001057402"/>
    </source>
</evidence>